<proteinExistence type="predicted"/>
<protein>
    <submittedName>
        <fullName evidence="5">von Willebrand factor type A domain</fullName>
    </submittedName>
</protein>
<keyword evidence="3" id="KW-0732">Signal</keyword>
<evidence type="ECO:0000259" key="4">
    <source>
        <dbReference type="PROSITE" id="PS50234"/>
    </source>
</evidence>
<dbReference type="InterPro" id="IPR056861">
    <property type="entry name" value="HMCN1-like_VWA"/>
</dbReference>
<sequence>MQGLSYHVDIVLCIDATGSMSPIIDKVKENALKFYDDLSVQMRQKSKHIDKLRVKVIAFRDYYVDGDMAMQISPFFVLPDEKSDFQNFVNRIQADGGGDEPENGLEALALAIQSEWSKEGDKRRQIIVLWTDASTHPLEFKAESKPQNYPTAQIPKNFDDLTDLWDGQTMNRASKRLILYSPDAYAWTDIANHWENTIQYPSKAGEGLSEIDYQTILDAIANSV</sequence>
<dbReference type="EMBL" id="NKXO01000020">
    <property type="protein sequence ID" value="PKQ69271.1"/>
    <property type="molecule type" value="Genomic_DNA"/>
</dbReference>
<evidence type="ECO:0000256" key="3">
    <source>
        <dbReference type="ARBA" id="ARBA00022729"/>
    </source>
</evidence>
<reference evidence="5 6" key="1">
    <citation type="submission" date="2017-06" db="EMBL/GenBank/DDBJ databases">
        <title>Raineya orbicola gen. nov., sp. nov. a slightly thermophilic bacterium of the phylum Bacteroidetes and the description of Raineyaceae fam. nov.</title>
        <authorList>
            <person name="Albuquerque L."/>
            <person name="Polonia A.R.M."/>
            <person name="Barroso C."/>
            <person name="Froufe H.J.C."/>
            <person name="Lage O."/>
            <person name="Lobo-Da-Cunha A."/>
            <person name="Egas C."/>
            <person name="Da Costa M.S."/>
        </authorList>
    </citation>
    <scope>NUCLEOTIDE SEQUENCE [LARGE SCALE GENOMIC DNA]</scope>
    <source>
        <strain evidence="5 6">SPSPC-11</strain>
    </source>
</reference>
<dbReference type="Proteomes" id="UP000233387">
    <property type="component" value="Unassembled WGS sequence"/>
</dbReference>
<evidence type="ECO:0000256" key="1">
    <source>
        <dbReference type="ARBA" id="ARBA00004613"/>
    </source>
</evidence>
<dbReference type="GO" id="GO:0005737">
    <property type="term" value="C:cytoplasm"/>
    <property type="evidence" value="ECO:0007669"/>
    <property type="project" value="TreeGrafter"/>
</dbReference>
<comment type="caution">
    <text evidence="5">The sequence shown here is derived from an EMBL/GenBank/DDBJ whole genome shotgun (WGS) entry which is preliminary data.</text>
</comment>
<feature type="domain" description="VWFA" evidence="4">
    <location>
        <begin position="9"/>
        <end position="133"/>
    </location>
</feature>
<dbReference type="PANTHER" id="PTHR47763">
    <property type="entry name" value="ALPHA-PROTEIN KINASE VWKA"/>
    <property type="match status" value="1"/>
</dbReference>
<dbReference type="PANTHER" id="PTHR47763:SF1">
    <property type="entry name" value="DUF659 DOMAIN-CONTAINING PROTEIN"/>
    <property type="match status" value="1"/>
</dbReference>
<evidence type="ECO:0000256" key="2">
    <source>
        <dbReference type="ARBA" id="ARBA00022525"/>
    </source>
</evidence>
<name>A0A2N3IG49_9BACT</name>
<organism evidence="5 6">
    <name type="scientific">Raineya orbicola</name>
    <dbReference type="NCBI Taxonomy" id="2016530"/>
    <lineage>
        <taxon>Bacteria</taxon>
        <taxon>Pseudomonadati</taxon>
        <taxon>Bacteroidota</taxon>
        <taxon>Cytophagia</taxon>
        <taxon>Cytophagales</taxon>
        <taxon>Raineyaceae</taxon>
        <taxon>Raineya</taxon>
    </lineage>
</organism>
<dbReference type="InterPro" id="IPR036465">
    <property type="entry name" value="vWFA_dom_sf"/>
</dbReference>
<dbReference type="RefSeq" id="WP_101358695.1">
    <property type="nucleotide sequence ID" value="NZ_NKXO01000020.1"/>
</dbReference>
<dbReference type="InterPro" id="IPR052969">
    <property type="entry name" value="Thr-specific_kinase-like"/>
</dbReference>
<keyword evidence="2" id="KW-0964">Secreted</keyword>
<comment type="subcellular location">
    <subcellularLocation>
        <location evidence="1">Secreted</location>
    </subcellularLocation>
</comment>
<accession>A0A2N3IG49</accession>
<dbReference type="PROSITE" id="PS50234">
    <property type="entry name" value="VWFA"/>
    <property type="match status" value="1"/>
</dbReference>
<dbReference type="Gene3D" id="3.40.50.410">
    <property type="entry name" value="von Willebrand factor, type A domain"/>
    <property type="match status" value="1"/>
</dbReference>
<dbReference type="OrthoDB" id="9805121at2"/>
<dbReference type="CDD" id="cd00198">
    <property type="entry name" value="vWFA"/>
    <property type="match status" value="1"/>
</dbReference>
<dbReference type="SUPFAM" id="SSF53300">
    <property type="entry name" value="vWA-like"/>
    <property type="match status" value="1"/>
</dbReference>
<dbReference type="InterPro" id="IPR002035">
    <property type="entry name" value="VWF_A"/>
</dbReference>
<dbReference type="AlphaFoldDB" id="A0A2N3IG49"/>
<evidence type="ECO:0000313" key="6">
    <source>
        <dbReference type="Proteomes" id="UP000233387"/>
    </source>
</evidence>
<keyword evidence="6" id="KW-1185">Reference proteome</keyword>
<dbReference type="GO" id="GO:0004674">
    <property type="term" value="F:protein serine/threonine kinase activity"/>
    <property type="evidence" value="ECO:0007669"/>
    <property type="project" value="TreeGrafter"/>
</dbReference>
<evidence type="ECO:0000313" key="5">
    <source>
        <dbReference type="EMBL" id="PKQ69271.1"/>
    </source>
</evidence>
<dbReference type="Pfam" id="PF25106">
    <property type="entry name" value="VWA_4"/>
    <property type="match status" value="1"/>
</dbReference>
<gene>
    <name evidence="5" type="ORF">Rain11_1424</name>
</gene>